<dbReference type="AlphaFoldDB" id="A0A147DMB5"/>
<comment type="caution">
    <text evidence="2">The sequence shown here is derived from an EMBL/GenBank/DDBJ whole genome shotgun (WGS) entry which is preliminary data.</text>
</comment>
<name>A0A147DMB5_9MICO</name>
<accession>A0A147DMB5</accession>
<keyword evidence="2" id="KW-0489">Methyltransferase</keyword>
<dbReference type="InterPro" id="IPR034660">
    <property type="entry name" value="DinB/YfiT-like"/>
</dbReference>
<evidence type="ECO:0000313" key="2">
    <source>
        <dbReference type="EMBL" id="KTR48091.1"/>
    </source>
</evidence>
<evidence type="ECO:0000259" key="1">
    <source>
        <dbReference type="Pfam" id="PF12867"/>
    </source>
</evidence>
<reference evidence="2 3" key="1">
    <citation type="journal article" date="2016" name="Front. Microbiol.">
        <title>Genomic Resource of Rice Seed Associated Bacteria.</title>
        <authorList>
            <person name="Midha S."/>
            <person name="Bansal K."/>
            <person name="Sharma S."/>
            <person name="Kumar N."/>
            <person name="Patil P.P."/>
            <person name="Chaudhry V."/>
            <person name="Patil P.B."/>
        </authorList>
    </citation>
    <scope>NUCLEOTIDE SEQUENCE [LARGE SCALE GENOMIC DNA]</scope>
    <source>
        <strain evidence="2 3">NS359</strain>
    </source>
</reference>
<feature type="domain" description="DinB-like" evidence="1">
    <location>
        <begin position="52"/>
        <end position="168"/>
    </location>
</feature>
<dbReference type="EMBL" id="LDRC01000097">
    <property type="protein sequence ID" value="KTR48091.1"/>
    <property type="molecule type" value="Genomic_DNA"/>
</dbReference>
<dbReference type="Pfam" id="PF12867">
    <property type="entry name" value="DinB_2"/>
    <property type="match status" value="1"/>
</dbReference>
<evidence type="ECO:0000313" key="3">
    <source>
        <dbReference type="Proteomes" id="UP000072763"/>
    </source>
</evidence>
<dbReference type="Proteomes" id="UP000072763">
    <property type="component" value="Unassembled WGS sequence"/>
</dbReference>
<dbReference type="OrthoDB" id="3376896at2"/>
<dbReference type="GO" id="GO:0032259">
    <property type="term" value="P:methylation"/>
    <property type="evidence" value="ECO:0007669"/>
    <property type="project" value="UniProtKB-KW"/>
</dbReference>
<dbReference type="STRING" id="465820.NS263_10690"/>
<protein>
    <submittedName>
        <fullName evidence="2">Methyltransferase type 12</fullName>
    </submittedName>
</protein>
<dbReference type="Gene3D" id="1.20.120.450">
    <property type="entry name" value="dinb family like domain"/>
    <property type="match status" value="1"/>
</dbReference>
<dbReference type="SUPFAM" id="SSF109854">
    <property type="entry name" value="DinB/YfiT-like putative metalloenzymes"/>
    <property type="match status" value="1"/>
</dbReference>
<dbReference type="InterPro" id="IPR024775">
    <property type="entry name" value="DinB-like"/>
</dbReference>
<proteinExistence type="predicted"/>
<dbReference type="RefSeq" id="WP_058750631.1">
    <property type="nucleotide sequence ID" value="NZ_LDRC01000097.1"/>
</dbReference>
<dbReference type="PATRIC" id="fig|465820.4.peg.3373"/>
<dbReference type="GO" id="GO:0008168">
    <property type="term" value="F:methyltransferase activity"/>
    <property type="evidence" value="ECO:0007669"/>
    <property type="project" value="UniProtKB-KW"/>
</dbReference>
<sequence>MAIEPDTKNWTWVIGTACPDCGFDGATLAFRDVPSVIAENAAAWPAQLARPDVRQRPDDRTWSPLEYGAHVRDVHRKMTERLRLVLAEDDPAFPNWDQDATAVQDRYGEQDPAVVARELTDAARDAAAAFAAVPDGAVGRTGRRSDGSAFTVTTLATYYAHDPVHHLWDVRRTAHRTG</sequence>
<keyword evidence="2" id="KW-0808">Transferase</keyword>
<organism evidence="2 3">
    <name type="scientific">Curtobacterium oceanosedimentum</name>
    <dbReference type="NCBI Taxonomy" id="465820"/>
    <lineage>
        <taxon>Bacteria</taxon>
        <taxon>Bacillati</taxon>
        <taxon>Actinomycetota</taxon>
        <taxon>Actinomycetes</taxon>
        <taxon>Micrococcales</taxon>
        <taxon>Microbacteriaceae</taxon>
        <taxon>Curtobacterium</taxon>
    </lineage>
</organism>
<gene>
    <name evidence="2" type="ORF">NS359_14745</name>
</gene>